<name>A0A803NXI9_CANSA</name>
<dbReference type="InterPro" id="IPR040256">
    <property type="entry name" value="At4g02000-like"/>
</dbReference>
<feature type="compositionally biased region" description="Low complexity" evidence="1">
    <location>
        <begin position="263"/>
        <end position="276"/>
    </location>
</feature>
<dbReference type="Gramene" id="evm.model.02.2411">
    <property type="protein sequence ID" value="cds.evm.model.02.2411"/>
    <property type="gene ID" value="evm.TU.02.2411"/>
</dbReference>
<dbReference type="Pfam" id="PF14392">
    <property type="entry name" value="zf-CCHC_4"/>
    <property type="match status" value="1"/>
</dbReference>
<reference evidence="3" key="1">
    <citation type="submission" date="2018-11" db="EMBL/GenBank/DDBJ databases">
        <authorList>
            <person name="Grassa J C."/>
        </authorList>
    </citation>
    <scope>NUCLEOTIDE SEQUENCE [LARGE SCALE GENOMIC DNA]</scope>
</reference>
<protein>
    <recommendedName>
        <fullName evidence="2">Zinc knuckle CX2CX4HX4C domain-containing protein</fullName>
    </recommendedName>
</protein>
<reference evidence="3" key="2">
    <citation type="submission" date="2021-03" db="UniProtKB">
        <authorList>
            <consortium name="EnsemblPlants"/>
        </authorList>
    </citation>
    <scope>IDENTIFICATION</scope>
</reference>
<accession>A0A803NXI9</accession>
<dbReference type="PANTHER" id="PTHR31286">
    <property type="entry name" value="GLYCINE-RICH CELL WALL STRUCTURAL PROTEIN 1.8-LIKE"/>
    <property type="match status" value="1"/>
</dbReference>
<dbReference type="Proteomes" id="UP000596661">
    <property type="component" value="Chromosome 2"/>
</dbReference>
<dbReference type="AlphaFoldDB" id="A0A803NXI9"/>
<dbReference type="PANTHER" id="PTHR31286:SF183">
    <property type="entry name" value="CCHC-TYPE DOMAIN-CONTAINING PROTEIN"/>
    <property type="match status" value="1"/>
</dbReference>
<evidence type="ECO:0000259" key="2">
    <source>
        <dbReference type="Pfam" id="PF14392"/>
    </source>
</evidence>
<keyword evidence="4" id="KW-1185">Reference proteome</keyword>
<organism evidence="3 4">
    <name type="scientific">Cannabis sativa</name>
    <name type="common">Hemp</name>
    <name type="synonym">Marijuana</name>
    <dbReference type="NCBI Taxonomy" id="3483"/>
    <lineage>
        <taxon>Eukaryota</taxon>
        <taxon>Viridiplantae</taxon>
        <taxon>Streptophyta</taxon>
        <taxon>Embryophyta</taxon>
        <taxon>Tracheophyta</taxon>
        <taxon>Spermatophyta</taxon>
        <taxon>Magnoliopsida</taxon>
        <taxon>eudicotyledons</taxon>
        <taxon>Gunneridae</taxon>
        <taxon>Pentapetalae</taxon>
        <taxon>rosids</taxon>
        <taxon>fabids</taxon>
        <taxon>Rosales</taxon>
        <taxon>Cannabaceae</taxon>
        <taxon>Cannabis</taxon>
    </lineage>
</organism>
<dbReference type="InterPro" id="IPR025836">
    <property type="entry name" value="Zn_knuckle_CX2CX4HX4C"/>
</dbReference>
<dbReference type="EnsemblPlants" id="evm.model.02.2411">
    <property type="protein sequence ID" value="cds.evm.model.02.2411"/>
    <property type="gene ID" value="evm.TU.02.2411"/>
</dbReference>
<feature type="domain" description="Zinc knuckle CX2CX4HX4C" evidence="2">
    <location>
        <begin position="133"/>
        <end position="175"/>
    </location>
</feature>
<evidence type="ECO:0000313" key="3">
    <source>
        <dbReference type="EnsemblPlants" id="cds.evm.model.02.2411"/>
    </source>
</evidence>
<dbReference type="EMBL" id="UZAU01000235">
    <property type="status" value="NOT_ANNOTATED_CDS"/>
    <property type="molecule type" value="Genomic_DNA"/>
</dbReference>
<feature type="region of interest" description="Disordered" evidence="1">
    <location>
        <begin position="313"/>
        <end position="339"/>
    </location>
</feature>
<sequence length="378" mass="42031">MCESSLNVSFVFCVCRSSGLLRFLCFVFCDCRSTGFVVISLVSCVCRLVLLRLSTGSDRDRVPRGGDPKAVSLNKLDLWVQIHGLSTGFMTEKIVSTTANYIGTLVESDPQNYNGLWREYLRVSVTVNIDFSLKRRMKLKKTGGEWFYANFKYEFVQTFCFICGIIGHSENFCHKLFDTPEEELVKPYGNFMRAPPRRKNSLLGAQYLRVGTEADEQFGHEQPPVQQPEDMPQMHHSNLPRLDFGENHGSKNGNNIPDVVDEGNISNNGNKVNNGNQTISGNKDGVSKFSANERGKSVVFGDHVPGQHSLFLPGPLMTRGGQGGRGPSLETKRRRQSEGVVGLDYVDMDEDDSADMVDSGLSKNEFEVGPGLQAHRAL</sequence>
<proteinExistence type="predicted"/>
<feature type="region of interest" description="Disordered" evidence="1">
    <location>
        <begin position="245"/>
        <end position="289"/>
    </location>
</feature>
<evidence type="ECO:0000256" key="1">
    <source>
        <dbReference type="SAM" id="MobiDB-lite"/>
    </source>
</evidence>
<evidence type="ECO:0000313" key="4">
    <source>
        <dbReference type="Proteomes" id="UP000596661"/>
    </source>
</evidence>